<dbReference type="AlphaFoldDB" id="M7MTU8"/>
<organism evidence="4 5">
    <name type="scientific">Paeniglutamicibacter gangotriensis Lz1y</name>
    <dbReference type="NCBI Taxonomy" id="1276920"/>
    <lineage>
        <taxon>Bacteria</taxon>
        <taxon>Bacillati</taxon>
        <taxon>Actinomycetota</taxon>
        <taxon>Actinomycetes</taxon>
        <taxon>Micrococcales</taxon>
        <taxon>Micrococcaceae</taxon>
        <taxon>Paeniglutamicibacter</taxon>
    </lineage>
</organism>
<dbReference type="Gene3D" id="3.30.420.240">
    <property type="match status" value="1"/>
</dbReference>
<comment type="caution">
    <text evidence="4">The sequence shown here is derived from an EMBL/GenBank/DDBJ whole genome shotgun (WGS) entry which is preliminary data.</text>
</comment>
<dbReference type="EMBL" id="AOCK01000006">
    <property type="protein sequence ID" value="EMQ98355.1"/>
    <property type="molecule type" value="Genomic_DNA"/>
</dbReference>
<evidence type="ECO:0000313" key="4">
    <source>
        <dbReference type="EMBL" id="EMQ98355.1"/>
    </source>
</evidence>
<dbReference type="Proteomes" id="UP000012015">
    <property type="component" value="Unassembled WGS sequence"/>
</dbReference>
<sequence length="501" mass="56214">MNLDWIEHAIKAFEPLIPKWDTPGEMAVALDPKTVQTPTMKIFDEALVWAWNTPDARLIISCPPQAGKSQRAVRRFAAWALSQNPDTRITVCSYNTDTARRWGRVIRDDVTEHGDDMGGLKVRNDVASQSEWQLDGHLGGVFTAGVGSSLTGRPSELMIVDDPVKGREDADSERYQERNWDWWREVAMTRLAPGAPAILVMTRWATEDLGGKVLKAENGGEEWRVVNIPAQANHRPELGETDPLGREPGEWMETTRGMTEAQWERRKRDTGPRSWAALYQGSPTPDEGGIFPRDWATYDEPMWTVREDGAHIIPGIGRQDTELAASWDLTFSDGKNADFVVGQVWLRVGNTAYLLDQVRRRMNFNDTCEAMLAMKAKWPQCIQVFVENKANGPAVINALQQQIMGLIPIEPEGSKSARASAVSPLAFSKNIVLPTAKLLPNVEDLREELVNFPSKHDDTVDALSQAINRLLLMPLLSPDQQFVNHDVYDDYDDRGFLFSPV</sequence>
<dbReference type="NCBIfam" id="TIGR01630">
    <property type="entry name" value="psiM2_ORF9"/>
    <property type="match status" value="1"/>
</dbReference>
<dbReference type="PATRIC" id="fig|1276920.7.peg.2377"/>
<keyword evidence="1" id="KW-1188">Viral release from host cell</keyword>
<dbReference type="Pfam" id="PF17289">
    <property type="entry name" value="Terminase_6C"/>
    <property type="match status" value="1"/>
</dbReference>
<dbReference type="Pfam" id="PF03237">
    <property type="entry name" value="Terminase_6N"/>
    <property type="match status" value="1"/>
</dbReference>
<dbReference type="InterPro" id="IPR006517">
    <property type="entry name" value="Phage_terminase_lsu-like_C"/>
</dbReference>
<gene>
    <name evidence="4" type="ORF">ADIAG_02373</name>
</gene>
<feature type="region of interest" description="Disordered" evidence="2">
    <location>
        <begin position="235"/>
        <end position="267"/>
    </location>
</feature>
<accession>M7MTU8</accession>
<dbReference type="eggNOG" id="COG5362">
    <property type="taxonomic scope" value="Bacteria"/>
</dbReference>
<dbReference type="eggNOG" id="COG5410">
    <property type="taxonomic scope" value="Bacteria"/>
</dbReference>
<keyword evidence="5" id="KW-1185">Reference proteome</keyword>
<evidence type="ECO:0000256" key="2">
    <source>
        <dbReference type="SAM" id="MobiDB-lite"/>
    </source>
</evidence>
<protein>
    <submittedName>
        <fullName evidence="4">Large terminase subunit</fullName>
    </submittedName>
</protein>
<feature type="domain" description="Terminase large subunit gp17-like C-terminal" evidence="3">
    <location>
        <begin position="326"/>
        <end position="469"/>
    </location>
</feature>
<reference evidence="4 5" key="1">
    <citation type="journal article" date="2013" name="Genome Announc.">
        <title>Draft Genome Sequence of Arthrobacter gangotriensis Strain Lz1yT, Isolated from a Penguin Rookery Soil Sample Collected in Antarctica, near the Indian Station Dakshin Gangotri.</title>
        <authorList>
            <person name="Shivaji S."/>
            <person name="Ara S."/>
            <person name="Bandi S."/>
            <person name="Singh A."/>
            <person name="Kumar Pinnaka A."/>
        </authorList>
    </citation>
    <scope>NUCLEOTIDE SEQUENCE [LARGE SCALE GENOMIC DNA]</scope>
    <source>
        <strain evidence="4 5">Lz1y</strain>
    </source>
</reference>
<dbReference type="STRING" id="1276920.ADIAG_02373"/>
<evidence type="ECO:0000313" key="5">
    <source>
        <dbReference type="Proteomes" id="UP000012015"/>
    </source>
</evidence>
<feature type="compositionally biased region" description="Basic and acidic residues" evidence="2">
    <location>
        <begin position="235"/>
        <end position="249"/>
    </location>
</feature>
<evidence type="ECO:0000256" key="1">
    <source>
        <dbReference type="ARBA" id="ARBA00022612"/>
    </source>
</evidence>
<proteinExistence type="predicted"/>
<evidence type="ECO:0000259" key="3">
    <source>
        <dbReference type="Pfam" id="PF17289"/>
    </source>
</evidence>
<dbReference type="InterPro" id="IPR035421">
    <property type="entry name" value="Terminase_6C"/>
</dbReference>
<name>M7MTU8_9MICC</name>